<protein>
    <submittedName>
        <fullName evidence="4">RNA methyltransferase</fullName>
    </submittedName>
</protein>
<dbReference type="InterPro" id="IPR051259">
    <property type="entry name" value="rRNA_Methyltransferase"/>
</dbReference>
<dbReference type="InterPro" id="IPR029026">
    <property type="entry name" value="tRNA_m1G_MTases_N"/>
</dbReference>
<dbReference type="Gene3D" id="3.40.1280.10">
    <property type="match status" value="1"/>
</dbReference>
<dbReference type="RefSeq" id="WP_184095279.1">
    <property type="nucleotide sequence ID" value="NZ_AP023367.1"/>
</dbReference>
<reference evidence="4 5" key="1">
    <citation type="journal article" date="2016" name="Int. J. Syst. Evol. Microbiol.">
        <title>Descriptions of Anaerotaenia torta gen. nov., sp. nov. and Anaerocolumna cellulosilytica gen. nov., sp. nov. isolated from a methanogenic reactor of cattle waste.</title>
        <authorList>
            <person name="Uek A."/>
            <person name="Ohtaki Y."/>
            <person name="Kaku N."/>
            <person name="Ueki K."/>
        </authorList>
    </citation>
    <scope>NUCLEOTIDE SEQUENCE [LARGE SCALE GENOMIC DNA]</scope>
    <source>
        <strain evidence="4 5">SN021</strain>
    </source>
</reference>
<proteinExistence type="inferred from homology"/>
<dbReference type="GO" id="GO:0003723">
    <property type="term" value="F:RNA binding"/>
    <property type="evidence" value="ECO:0007669"/>
    <property type="project" value="InterPro"/>
</dbReference>
<dbReference type="SMART" id="SM00967">
    <property type="entry name" value="SpoU_sub_bind"/>
    <property type="match status" value="1"/>
</dbReference>
<evidence type="ECO:0000256" key="1">
    <source>
        <dbReference type="ARBA" id="ARBA00007228"/>
    </source>
</evidence>
<dbReference type="Pfam" id="PF22435">
    <property type="entry name" value="MRM3-like_sub_bind"/>
    <property type="match status" value="1"/>
</dbReference>
<name>A0A6S6RAG3_9FIRM</name>
<dbReference type="GO" id="GO:0005737">
    <property type="term" value="C:cytoplasm"/>
    <property type="evidence" value="ECO:0007669"/>
    <property type="project" value="UniProtKB-ARBA"/>
</dbReference>
<dbReference type="InterPro" id="IPR029064">
    <property type="entry name" value="Ribosomal_eL30-like_sf"/>
</dbReference>
<dbReference type="InterPro" id="IPR001537">
    <property type="entry name" value="SpoU_MeTrfase"/>
</dbReference>
<gene>
    <name evidence="4" type="ORF">acsn021_40390</name>
</gene>
<dbReference type="PANTHER" id="PTHR43191:SF2">
    <property type="entry name" value="RRNA METHYLTRANSFERASE 3, MITOCHONDRIAL"/>
    <property type="match status" value="1"/>
</dbReference>
<dbReference type="GO" id="GO:0008173">
    <property type="term" value="F:RNA methyltransferase activity"/>
    <property type="evidence" value="ECO:0007669"/>
    <property type="project" value="InterPro"/>
</dbReference>
<organism evidence="4 5">
    <name type="scientific">Anaerocolumna cellulosilytica</name>
    <dbReference type="NCBI Taxonomy" id="433286"/>
    <lineage>
        <taxon>Bacteria</taxon>
        <taxon>Bacillati</taxon>
        <taxon>Bacillota</taxon>
        <taxon>Clostridia</taxon>
        <taxon>Lachnospirales</taxon>
        <taxon>Lachnospiraceae</taxon>
        <taxon>Anaerocolumna</taxon>
    </lineage>
</organism>
<dbReference type="Pfam" id="PF00588">
    <property type="entry name" value="SpoU_methylase"/>
    <property type="match status" value="1"/>
</dbReference>
<dbReference type="Gene3D" id="3.30.1330.30">
    <property type="match status" value="1"/>
</dbReference>
<keyword evidence="5" id="KW-1185">Reference proteome</keyword>
<dbReference type="GO" id="GO:0032259">
    <property type="term" value="P:methylation"/>
    <property type="evidence" value="ECO:0007669"/>
    <property type="project" value="UniProtKB-KW"/>
</dbReference>
<dbReference type="GO" id="GO:0006396">
    <property type="term" value="P:RNA processing"/>
    <property type="evidence" value="ECO:0007669"/>
    <property type="project" value="InterPro"/>
</dbReference>
<dbReference type="InterPro" id="IPR053888">
    <property type="entry name" value="MRM3-like_sub_bind"/>
</dbReference>
<evidence type="ECO:0000256" key="2">
    <source>
        <dbReference type="ARBA" id="ARBA00022603"/>
    </source>
</evidence>
<keyword evidence="2 4" id="KW-0489">Methyltransferase</keyword>
<evidence type="ECO:0000313" key="4">
    <source>
        <dbReference type="EMBL" id="BCJ96470.1"/>
    </source>
</evidence>
<dbReference type="KEGG" id="acel:acsn021_40390"/>
<accession>A0A6S6RAG3</accession>
<dbReference type="AlphaFoldDB" id="A0A6S6RAG3"/>
<keyword evidence="3 4" id="KW-0808">Transferase</keyword>
<evidence type="ECO:0000256" key="3">
    <source>
        <dbReference type="ARBA" id="ARBA00022679"/>
    </source>
</evidence>
<dbReference type="PANTHER" id="PTHR43191">
    <property type="entry name" value="RRNA METHYLTRANSFERASE 3"/>
    <property type="match status" value="1"/>
</dbReference>
<sequence>MITSVSNPQIKNLIQLQNKSKARQEQRAFVAEGIKMFEESKEGGYLIKAYMGETLYQQWEKERPDLLEGYPYEVVSDAVFKVVADTLTPQGIICLVKKPAYKLDALLNNPKAKVLLLEDIRDPGNLGTMVRTAEGAGFTGIILTKSSVDMYNPKVIRSTMGAIYRMPFLYAEDFQETLKLLQENGITIYAAHLDGAEYYDKVSYAGKCAIMIGNEANGISPEAAGISDQCIKIPMEGSVESLNAAIAASVLMYEVYRQKRLND</sequence>
<dbReference type="SUPFAM" id="SSF55315">
    <property type="entry name" value="L30e-like"/>
    <property type="match status" value="1"/>
</dbReference>
<dbReference type="CDD" id="cd18095">
    <property type="entry name" value="SpoU-like_rRNA-MTase"/>
    <property type="match status" value="1"/>
</dbReference>
<dbReference type="InterPro" id="IPR013123">
    <property type="entry name" value="SpoU_subst-bd"/>
</dbReference>
<dbReference type="Proteomes" id="UP000515561">
    <property type="component" value="Chromosome"/>
</dbReference>
<dbReference type="SUPFAM" id="SSF75217">
    <property type="entry name" value="alpha/beta knot"/>
    <property type="match status" value="1"/>
</dbReference>
<dbReference type="EMBL" id="AP023367">
    <property type="protein sequence ID" value="BCJ96470.1"/>
    <property type="molecule type" value="Genomic_DNA"/>
</dbReference>
<evidence type="ECO:0000313" key="5">
    <source>
        <dbReference type="Proteomes" id="UP000515561"/>
    </source>
</evidence>
<comment type="similarity">
    <text evidence="1">Belongs to the class IV-like SAM-binding methyltransferase superfamily. RNA methyltransferase TrmH family.</text>
</comment>
<dbReference type="InterPro" id="IPR029028">
    <property type="entry name" value="Alpha/beta_knot_MTases"/>
</dbReference>